<keyword evidence="4" id="KW-0238">DNA-binding</keyword>
<evidence type="ECO:0000256" key="4">
    <source>
        <dbReference type="ARBA" id="ARBA00023125"/>
    </source>
</evidence>
<keyword evidence="8" id="KW-1185">Reference proteome</keyword>
<dbReference type="Gene3D" id="3.40.640.10">
    <property type="entry name" value="Type I PLP-dependent aspartate aminotransferase-like (Major domain)"/>
    <property type="match status" value="1"/>
</dbReference>
<dbReference type="GO" id="GO:0003677">
    <property type="term" value="F:DNA binding"/>
    <property type="evidence" value="ECO:0007669"/>
    <property type="project" value="UniProtKB-KW"/>
</dbReference>
<dbReference type="PROSITE" id="PS50949">
    <property type="entry name" value="HTH_GNTR"/>
    <property type="match status" value="1"/>
</dbReference>
<evidence type="ECO:0000256" key="5">
    <source>
        <dbReference type="ARBA" id="ARBA00023163"/>
    </source>
</evidence>
<dbReference type="InterPro" id="IPR036390">
    <property type="entry name" value="WH_DNA-bd_sf"/>
</dbReference>
<comment type="similarity">
    <text evidence="1">In the C-terminal section; belongs to the class-I pyridoxal-phosphate-dependent aminotransferase family.</text>
</comment>
<gene>
    <name evidence="7" type="ORF">HG543_34250</name>
</gene>
<dbReference type="InterPro" id="IPR000524">
    <property type="entry name" value="Tscrpt_reg_HTH_GntR"/>
</dbReference>
<evidence type="ECO:0000313" key="8">
    <source>
        <dbReference type="Proteomes" id="UP000518300"/>
    </source>
</evidence>
<dbReference type="Proteomes" id="UP000518300">
    <property type="component" value="Unassembled WGS sequence"/>
</dbReference>
<dbReference type="InterPro" id="IPR004839">
    <property type="entry name" value="Aminotransferase_I/II_large"/>
</dbReference>
<organism evidence="7 8">
    <name type="scientific">Pyxidicoccus fallax</name>
    <dbReference type="NCBI Taxonomy" id="394095"/>
    <lineage>
        <taxon>Bacteria</taxon>
        <taxon>Pseudomonadati</taxon>
        <taxon>Myxococcota</taxon>
        <taxon>Myxococcia</taxon>
        <taxon>Myxococcales</taxon>
        <taxon>Cystobacterineae</taxon>
        <taxon>Myxococcaceae</taxon>
        <taxon>Pyxidicoccus</taxon>
    </lineage>
</organism>
<dbReference type="InterPro" id="IPR051446">
    <property type="entry name" value="HTH_trans_reg/aminotransferase"/>
</dbReference>
<proteinExistence type="inferred from homology"/>
<dbReference type="Pfam" id="PF00392">
    <property type="entry name" value="GntR"/>
    <property type="match status" value="1"/>
</dbReference>
<dbReference type="InterPro" id="IPR015424">
    <property type="entry name" value="PyrdxlP-dep_Trfase"/>
</dbReference>
<keyword evidence="5" id="KW-0804">Transcription</keyword>
<sequence>MLRSWKLNLEIDSGSDAPLFVRLSRAIVRDIERGRLSPGDALPGTRALAQRLGIHRNTVDAAYRELIQQGWASAEPSRGTFVSGTLPVKTPRGFGSAPRLRMPARPAFELDGWEESLRDSSAPAPRGALLFNDGAPDVRLAPAVELSRAFRRVLTGRARTTLASGDPRGEPLLRRALARMLSETRGLAAGEDDVLVTRGSQMGLFLVARALVRPGDVVAVESLGYRPAWDALRLAGAELVGLPVDGHGLKVEALQELLARRPVRAVFVTPHHQYPTTVTLTAARRMELLRLAEGAGMAIVEDDYDHEFHYEGRPVLPLASADRSGSVIYVGSLSKLVAPGLRLGYVVAPAPVVRRLASLRAVVDRQGDAPLERAVAELLEEGELQRHARRARREYEARRDVLAETLRTELGGRVDFDVPAGGLALWARVREELDVELWAEQAKQEGVLLTTGRAFALEGPGPRAFRLGHASLTPTELREAVRRLARACPRGRKAPRT</sequence>
<evidence type="ECO:0000256" key="3">
    <source>
        <dbReference type="ARBA" id="ARBA00023015"/>
    </source>
</evidence>
<dbReference type="CDD" id="cd07377">
    <property type="entry name" value="WHTH_GntR"/>
    <property type="match status" value="1"/>
</dbReference>
<dbReference type="GO" id="GO:0008483">
    <property type="term" value="F:transaminase activity"/>
    <property type="evidence" value="ECO:0007669"/>
    <property type="project" value="UniProtKB-KW"/>
</dbReference>
<name>A0A848LPR8_9BACT</name>
<reference evidence="7 8" key="1">
    <citation type="submission" date="2020-04" db="EMBL/GenBank/DDBJ databases">
        <title>Draft genome of Pyxidicoccus fallax type strain.</title>
        <authorList>
            <person name="Whitworth D.E."/>
        </authorList>
    </citation>
    <scope>NUCLEOTIDE SEQUENCE [LARGE SCALE GENOMIC DNA]</scope>
    <source>
        <strain evidence="7 8">DSM 14698</strain>
    </source>
</reference>
<dbReference type="GO" id="GO:0030170">
    <property type="term" value="F:pyridoxal phosphate binding"/>
    <property type="evidence" value="ECO:0007669"/>
    <property type="project" value="InterPro"/>
</dbReference>
<dbReference type="PANTHER" id="PTHR46577:SF1">
    <property type="entry name" value="HTH-TYPE TRANSCRIPTIONAL REGULATORY PROTEIN GABR"/>
    <property type="match status" value="1"/>
</dbReference>
<dbReference type="SMART" id="SM00345">
    <property type="entry name" value="HTH_GNTR"/>
    <property type="match status" value="1"/>
</dbReference>
<keyword evidence="7" id="KW-0808">Transferase</keyword>
<dbReference type="EMBL" id="JABBJJ010000211">
    <property type="protein sequence ID" value="NMO19885.1"/>
    <property type="molecule type" value="Genomic_DNA"/>
</dbReference>
<protein>
    <submittedName>
        <fullName evidence="7">PLP-dependent aminotransferase family protein</fullName>
    </submittedName>
</protein>
<comment type="caution">
    <text evidence="7">The sequence shown here is derived from an EMBL/GenBank/DDBJ whole genome shotgun (WGS) entry which is preliminary data.</text>
</comment>
<accession>A0A848LPR8</accession>
<evidence type="ECO:0000256" key="1">
    <source>
        <dbReference type="ARBA" id="ARBA00005384"/>
    </source>
</evidence>
<keyword evidence="2" id="KW-0663">Pyridoxal phosphate</keyword>
<dbReference type="CDD" id="cd00609">
    <property type="entry name" value="AAT_like"/>
    <property type="match status" value="1"/>
</dbReference>
<dbReference type="GO" id="GO:0003700">
    <property type="term" value="F:DNA-binding transcription factor activity"/>
    <property type="evidence" value="ECO:0007669"/>
    <property type="project" value="InterPro"/>
</dbReference>
<evidence type="ECO:0000313" key="7">
    <source>
        <dbReference type="EMBL" id="NMO19885.1"/>
    </source>
</evidence>
<evidence type="ECO:0000259" key="6">
    <source>
        <dbReference type="PROSITE" id="PS50949"/>
    </source>
</evidence>
<dbReference type="InterPro" id="IPR036388">
    <property type="entry name" value="WH-like_DNA-bd_sf"/>
</dbReference>
<dbReference type="SUPFAM" id="SSF46785">
    <property type="entry name" value="Winged helix' DNA-binding domain"/>
    <property type="match status" value="1"/>
</dbReference>
<keyword evidence="7" id="KW-0032">Aminotransferase</keyword>
<feature type="domain" description="HTH gntR-type" evidence="6">
    <location>
        <begin position="17"/>
        <end position="85"/>
    </location>
</feature>
<dbReference type="AlphaFoldDB" id="A0A848LPR8"/>
<evidence type="ECO:0000256" key="2">
    <source>
        <dbReference type="ARBA" id="ARBA00022898"/>
    </source>
</evidence>
<dbReference type="InterPro" id="IPR015421">
    <property type="entry name" value="PyrdxlP-dep_Trfase_major"/>
</dbReference>
<dbReference type="Gene3D" id="1.10.10.10">
    <property type="entry name" value="Winged helix-like DNA-binding domain superfamily/Winged helix DNA-binding domain"/>
    <property type="match status" value="1"/>
</dbReference>
<dbReference type="Pfam" id="PF00155">
    <property type="entry name" value="Aminotran_1_2"/>
    <property type="match status" value="1"/>
</dbReference>
<dbReference type="PANTHER" id="PTHR46577">
    <property type="entry name" value="HTH-TYPE TRANSCRIPTIONAL REGULATORY PROTEIN GABR"/>
    <property type="match status" value="1"/>
</dbReference>
<dbReference type="SUPFAM" id="SSF53383">
    <property type="entry name" value="PLP-dependent transferases"/>
    <property type="match status" value="1"/>
</dbReference>
<dbReference type="RefSeq" id="WP_169349122.1">
    <property type="nucleotide sequence ID" value="NZ_JABBJJ010000211.1"/>
</dbReference>
<keyword evidence="3" id="KW-0805">Transcription regulation</keyword>